<evidence type="ECO:0000256" key="8">
    <source>
        <dbReference type="ARBA" id="ARBA00037998"/>
    </source>
</evidence>
<evidence type="ECO:0000313" key="10">
    <source>
        <dbReference type="EMBL" id="GGL99041.1"/>
    </source>
</evidence>
<evidence type="ECO:0000256" key="9">
    <source>
        <dbReference type="SAM" id="Phobius"/>
    </source>
</evidence>
<feature type="transmembrane region" description="Helical" evidence="9">
    <location>
        <begin position="257"/>
        <end position="278"/>
    </location>
</feature>
<reference evidence="10" key="2">
    <citation type="submission" date="2020-09" db="EMBL/GenBank/DDBJ databases">
        <authorList>
            <person name="Sun Q."/>
            <person name="Zhou Y."/>
        </authorList>
    </citation>
    <scope>NUCLEOTIDE SEQUENCE</scope>
    <source>
        <strain evidence="10">CGMCC 4.7308</strain>
    </source>
</reference>
<keyword evidence="6 9" id="KW-1133">Transmembrane helix</keyword>
<dbReference type="RefSeq" id="WP_188941242.1">
    <property type="nucleotide sequence ID" value="NZ_BMNA01000003.1"/>
</dbReference>
<sequence length="289" mass="30321">MDAFAAILLSGLVLGSLYGLMASGLSLMWSTLGVFNFGHGVLLALGAYFAWTFTEQLDLPVALAAVLAVVVLAVVGVVYEIALVRPFIRRENGAMLVMVATLAVTALVQSVIQLLWGPQLRRVPQFTSASVSLSGATVSGNQLVALVAAPVLVGALFLVLKRSPIGIAVRALEQNRDHARLVGIRPAAVYVFVVVIACVLAAFAGVLLAGIQFMTPTMGDDPLLRAFVVLAFGGTASLGGTLAGAYLIGLLEAATTYFFGLSWSPVLLFLAMIVVLLLRPEGLIRQRTA</sequence>
<keyword evidence="2" id="KW-0813">Transport</keyword>
<feature type="transmembrane region" description="Helical" evidence="9">
    <location>
        <begin position="61"/>
        <end position="82"/>
    </location>
</feature>
<evidence type="ECO:0000256" key="2">
    <source>
        <dbReference type="ARBA" id="ARBA00022448"/>
    </source>
</evidence>
<reference evidence="10" key="1">
    <citation type="journal article" date="2014" name="Int. J. Syst. Evol. Microbiol.">
        <title>Complete genome sequence of Corynebacterium casei LMG S-19264T (=DSM 44701T), isolated from a smear-ripened cheese.</title>
        <authorList>
            <consortium name="US DOE Joint Genome Institute (JGI-PGF)"/>
            <person name="Walter F."/>
            <person name="Albersmeier A."/>
            <person name="Kalinowski J."/>
            <person name="Ruckert C."/>
        </authorList>
    </citation>
    <scope>NUCLEOTIDE SEQUENCE</scope>
    <source>
        <strain evidence="10">CGMCC 4.7308</strain>
    </source>
</reference>
<dbReference type="InterPro" id="IPR052157">
    <property type="entry name" value="BCAA_transport_permease"/>
</dbReference>
<keyword evidence="5" id="KW-0029">Amino-acid transport</keyword>
<dbReference type="AlphaFoldDB" id="A0A917WFS8"/>
<keyword evidence="4 9" id="KW-0812">Transmembrane</keyword>
<accession>A0A917WFS8</accession>
<feature type="transmembrane region" description="Helical" evidence="9">
    <location>
        <begin position="223"/>
        <end position="251"/>
    </location>
</feature>
<evidence type="ECO:0000256" key="6">
    <source>
        <dbReference type="ARBA" id="ARBA00022989"/>
    </source>
</evidence>
<evidence type="ECO:0000256" key="4">
    <source>
        <dbReference type="ARBA" id="ARBA00022692"/>
    </source>
</evidence>
<dbReference type="PANTHER" id="PTHR11795:SF449">
    <property type="entry name" value="BRANCHED-CHAIN AMINO ACID TRANSPORT PERMEASE PROTEIN LIVH-RELATED"/>
    <property type="match status" value="1"/>
</dbReference>
<evidence type="ECO:0000313" key="11">
    <source>
        <dbReference type="Proteomes" id="UP000655208"/>
    </source>
</evidence>
<keyword evidence="3" id="KW-1003">Cell membrane</keyword>
<keyword evidence="11" id="KW-1185">Reference proteome</keyword>
<comment type="caution">
    <text evidence="10">The sequence shown here is derived from an EMBL/GenBank/DDBJ whole genome shotgun (WGS) entry which is preliminary data.</text>
</comment>
<dbReference type="Pfam" id="PF02653">
    <property type="entry name" value="BPD_transp_2"/>
    <property type="match status" value="1"/>
</dbReference>
<evidence type="ECO:0000256" key="5">
    <source>
        <dbReference type="ARBA" id="ARBA00022970"/>
    </source>
</evidence>
<dbReference type="GO" id="GO:0006865">
    <property type="term" value="P:amino acid transport"/>
    <property type="evidence" value="ECO:0007669"/>
    <property type="project" value="UniProtKB-KW"/>
</dbReference>
<name>A0A917WFS8_9ACTN</name>
<dbReference type="InterPro" id="IPR001851">
    <property type="entry name" value="ABC_transp_permease"/>
</dbReference>
<comment type="subcellular location">
    <subcellularLocation>
        <location evidence="1">Cell membrane</location>
        <topology evidence="1">Multi-pass membrane protein</topology>
    </subcellularLocation>
</comment>
<dbReference type="Proteomes" id="UP000655208">
    <property type="component" value="Unassembled WGS sequence"/>
</dbReference>
<feature type="transmembrane region" description="Helical" evidence="9">
    <location>
        <begin position="29"/>
        <end position="49"/>
    </location>
</feature>
<dbReference type="PANTHER" id="PTHR11795">
    <property type="entry name" value="BRANCHED-CHAIN AMINO ACID TRANSPORT SYSTEM PERMEASE PROTEIN LIVH"/>
    <property type="match status" value="1"/>
</dbReference>
<evidence type="ECO:0000256" key="7">
    <source>
        <dbReference type="ARBA" id="ARBA00023136"/>
    </source>
</evidence>
<dbReference type="CDD" id="cd06582">
    <property type="entry name" value="TM_PBP1_LivH_like"/>
    <property type="match status" value="1"/>
</dbReference>
<dbReference type="EMBL" id="BMNA01000003">
    <property type="protein sequence ID" value="GGL99041.1"/>
    <property type="molecule type" value="Genomic_DNA"/>
</dbReference>
<organism evidence="10 11">
    <name type="scientific">Nakamurella endophytica</name>
    <dbReference type="NCBI Taxonomy" id="1748367"/>
    <lineage>
        <taxon>Bacteria</taxon>
        <taxon>Bacillati</taxon>
        <taxon>Actinomycetota</taxon>
        <taxon>Actinomycetes</taxon>
        <taxon>Nakamurellales</taxon>
        <taxon>Nakamurellaceae</taxon>
        <taxon>Nakamurella</taxon>
    </lineage>
</organism>
<keyword evidence="7 9" id="KW-0472">Membrane</keyword>
<dbReference type="GO" id="GO:0022857">
    <property type="term" value="F:transmembrane transporter activity"/>
    <property type="evidence" value="ECO:0007669"/>
    <property type="project" value="InterPro"/>
</dbReference>
<proteinExistence type="inferred from homology"/>
<evidence type="ECO:0000256" key="3">
    <source>
        <dbReference type="ARBA" id="ARBA00022475"/>
    </source>
</evidence>
<feature type="transmembrane region" description="Helical" evidence="9">
    <location>
        <begin position="187"/>
        <end position="211"/>
    </location>
</feature>
<comment type="similarity">
    <text evidence="8">Belongs to the binding-protein-dependent transport system permease family. LivHM subfamily.</text>
</comment>
<dbReference type="GO" id="GO:0005886">
    <property type="term" value="C:plasma membrane"/>
    <property type="evidence" value="ECO:0007669"/>
    <property type="project" value="UniProtKB-SubCell"/>
</dbReference>
<feature type="transmembrane region" description="Helical" evidence="9">
    <location>
        <begin position="143"/>
        <end position="160"/>
    </location>
</feature>
<protein>
    <submittedName>
        <fullName evidence="10">Branched-chain amino acid ABC transporter permease</fullName>
    </submittedName>
</protein>
<gene>
    <name evidence="10" type="ORF">GCM10011594_18790</name>
</gene>
<feature type="transmembrane region" description="Helical" evidence="9">
    <location>
        <begin position="94"/>
        <end position="116"/>
    </location>
</feature>
<evidence type="ECO:0000256" key="1">
    <source>
        <dbReference type="ARBA" id="ARBA00004651"/>
    </source>
</evidence>